<sequence>MTDDPAGVDHSHLLDAMANGVYAVDHDRRITFWNASAERISGYTREQTLGHLCGDGLLNHVNAEGRSICGSGCPLLATMVDGRTRTERVLLHHAAGHMVPVRVTASALRDADGAITGAVETFTDDSQTAAAEERLQVAERLAMTDPLTGLGNRRFLEHRLAERRAAMDDRGDFSLLMMDLDEFKFINDSAGHKAGDDALRTVAETLRHVVRADDDVVRLGGDEFVILTGALDAQELADLAMRIRSAIRQTRHRADGRPFRVTASVGATHGHRDDTVESAAARADVAMLQAKRSGRNTSVIWGLSSD</sequence>
<dbReference type="PANTHER" id="PTHR46663:SF4">
    <property type="entry name" value="DIGUANYLATE CYCLASE DGCT-RELATED"/>
    <property type="match status" value="1"/>
</dbReference>
<dbReference type="InterPro" id="IPR035965">
    <property type="entry name" value="PAS-like_dom_sf"/>
</dbReference>
<dbReference type="Gene3D" id="3.30.450.20">
    <property type="entry name" value="PAS domain"/>
    <property type="match status" value="1"/>
</dbReference>
<dbReference type="RefSeq" id="WP_313496649.1">
    <property type="nucleotide sequence ID" value="NZ_CP134879.1"/>
</dbReference>
<evidence type="ECO:0000313" key="5">
    <source>
        <dbReference type="Proteomes" id="UP001304125"/>
    </source>
</evidence>
<dbReference type="AlphaFoldDB" id="A0AA96JCG2"/>
<dbReference type="CDD" id="cd01949">
    <property type="entry name" value="GGDEF"/>
    <property type="match status" value="1"/>
</dbReference>
<evidence type="ECO:0000313" key="4">
    <source>
        <dbReference type="EMBL" id="WNM23609.1"/>
    </source>
</evidence>
<feature type="domain" description="PAC" evidence="2">
    <location>
        <begin position="84"/>
        <end position="137"/>
    </location>
</feature>
<dbReference type="Gene3D" id="3.30.70.270">
    <property type="match status" value="1"/>
</dbReference>
<dbReference type="PROSITE" id="PS50887">
    <property type="entry name" value="GGDEF"/>
    <property type="match status" value="1"/>
</dbReference>
<dbReference type="Proteomes" id="UP001304125">
    <property type="component" value="Chromosome"/>
</dbReference>
<dbReference type="InterPro" id="IPR000700">
    <property type="entry name" value="PAS-assoc_C"/>
</dbReference>
<organism evidence="4 5">
    <name type="scientific">Demequina capsici</name>
    <dbReference type="NCBI Taxonomy" id="3075620"/>
    <lineage>
        <taxon>Bacteria</taxon>
        <taxon>Bacillati</taxon>
        <taxon>Actinomycetota</taxon>
        <taxon>Actinomycetes</taxon>
        <taxon>Micrococcales</taxon>
        <taxon>Demequinaceae</taxon>
        <taxon>Demequina</taxon>
    </lineage>
</organism>
<dbReference type="FunFam" id="3.30.70.270:FF:000001">
    <property type="entry name" value="Diguanylate cyclase domain protein"/>
    <property type="match status" value="1"/>
</dbReference>
<gene>
    <name evidence="4" type="ORF">RN606_09570</name>
</gene>
<keyword evidence="4" id="KW-0808">Transferase</keyword>
<dbReference type="SUPFAM" id="SSF55073">
    <property type="entry name" value="Nucleotide cyclase"/>
    <property type="match status" value="1"/>
</dbReference>
<evidence type="ECO:0000259" key="1">
    <source>
        <dbReference type="PROSITE" id="PS50112"/>
    </source>
</evidence>
<evidence type="ECO:0000259" key="2">
    <source>
        <dbReference type="PROSITE" id="PS50113"/>
    </source>
</evidence>
<dbReference type="InterPro" id="IPR052163">
    <property type="entry name" value="DGC-Regulatory_Protein"/>
</dbReference>
<dbReference type="PROSITE" id="PS50112">
    <property type="entry name" value="PAS"/>
    <property type="match status" value="1"/>
</dbReference>
<dbReference type="EC" id="2.7.7.65" evidence="4"/>
<reference evidence="4 5" key="1">
    <citation type="submission" date="2023-09" db="EMBL/GenBank/DDBJ databases">
        <title>Demequina sp. a novel bacteria isolated from Capsicum annuum.</title>
        <authorList>
            <person name="Humaira Z."/>
            <person name="Lee J."/>
            <person name="Cho D."/>
        </authorList>
    </citation>
    <scope>NUCLEOTIDE SEQUENCE [LARGE SCALE GENOMIC DNA]</scope>
    <source>
        <strain evidence="4 5">OYTSA14</strain>
    </source>
</reference>
<evidence type="ECO:0000259" key="3">
    <source>
        <dbReference type="PROSITE" id="PS50887"/>
    </source>
</evidence>
<dbReference type="PROSITE" id="PS50113">
    <property type="entry name" value="PAC"/>
    <property type="match status" value="1"/>
</dbReference>
<dbReference type="CDD" id="cd00130">
    <property type="entry name" value="PAS"/>
    <property type="match status" value="1"/>
</dbReference>
<accession>A0AA96JCG2</accession>
<dbReference type="InterPro" id="IPR029787">
    <property type="entry name" value="Nucleotide_cyclase"/>
</dbReference>
<dbReference type="InterPro" id="IPR000160">
    <property type="entry name" value="GGDEF_dom"/>
</dbReference>
<dbReference type="InterPro" id="IPR043128">
    <property type="entry name" value="Rev_trsase/Diguanyl_cyclase"/>
</dbReference>
<dbReference type="NCBIfam" id="TIGR00254">
    <property type="entry name" value="GGDEF"/>
    <property type="match status" value="1"/>
</dbReference>
<dbReference type="InterPro" id="IPR000014">
    <property type="entry name" value="PAS"/>
</dbReference>
<keyword evidence="4" id="KW-0548">Nucleotidyltransferase</keyword>
<feature type="domain" description="PAS" evidence="1">
    <location>
        <begin position="12"/>
        <end position="50"/>
    </location>
</feature>
<dbReference type="InterPro" id="IPR013656">
    <property type="entry name" value="PAS_4"/>
</dbReference>
<dbReference type="Pfam" id="PF08448">
    <property type="entry name" value="PAS_4"/>
    <property type="match status" value="1"/>
</dbReference>
<feature type="domain" description="GGDEF" evidence="3">
    <location>
        <begin position="171"/>
        <end position="303"/>
    </location>
</feature>
<dbReference type="NCBIfam" id="TIGR00229">
    <property type="entry name" value="sensory_box"/>
    <property type="match status" value="1"/>
</dbReference>
<name>A0AA96JCG2_9MICO</name>
<protein>
    <submittedName>
        <fullName evidence="4">Diguanylate cyclase</fullName>
        <ecNumber evidence="4">2.7.7.65</ecNumber>
    </submittedName>
</protein>
<dbReference type="Pfam" id="PF00990">
    <property type="entry name" value="GGDEF"/>
    <property type="match status" value="1"/>
</dbReference>
<keyword evidence="5" id="KW-1185">Reference proteome</keyword>
<dbReference type="SMART" id="SM00091">
    <property type="entry name" value="PAS"/>
    <property type="match status" value="1"/>
</dbReference>
<dbReference type="SMART" id="SM00267">
    <property type="entry name" value="GGDEF"/>
    <property type="match status" value="1"/>
</dbReference>
<proteinExistence type="predicted"/>
<dbReference type="PANTHER" id="PTHR46663">
    <property type="entry name" value="DIGUANYLATE CYCLASE DGCT-RELATED"/>
    <property type="match status" value="1"/>
</dbReference>
<dbReference type="SUPFAM" id="SSF55785">
    <property type="entry name" value="PYP-like sensor domain (PAS domain)"/>
    <property type="match status" value="1"/>
</dbReference>
<dbReference type="GO" id="GO:0052621">
    <property type="term" value="F:diguanylate cyclase activity"/>
    <property type="evidence" value="ECO:0007669"/>
    <property type="project" value="UniProtKB-EC"/>
</dbReference>
<dbReference type="EMBL" id="CP134879">
    <property type="protein sequence ID" value="WNM23609.1"/>
    <property type="molecule type" value="Genomic_DNA"/>
</dbReference>